<keyword evidence="1" id="KW-0732">Signal</keyword>
<feature type="signal peptide" evidence="1">
    <location>
        <begin position="1"/>
        <end position="19"/>
    </location>
</feature>
<feature type="chain" id="PRO_5015438834" evidence="1">
    <location>
        <begin position="20"/>
        <end position="201"/>
    </location>
</feature>
<evidence type="ECO:0000313" key="3">
    <source>
        <dbReference type="Proteomes" id="UP000244810"/>
    </source>
</evidence>
<reference evidence="2 3" key="1">
    <citation type="journal article" date="2011" name="Syst. Appl. Microbiol.">
        <title>Defluviimonas denitrificans gen. nov., sp. nov., and Pararhodobacter aggregans gen. nov., sp. nov., non-phototrophic Rhodobacteraceae from the biofilter of a marine aquaculture.</title>
        <authorList>
            <person name="Foesel B.U."/>
            <person name="Drake H.L."/>
            <person name="Schramm A."/>
        </authorList>
    </citation>
    <scope>NUCLEOTIDE SEQUENCE [LARGE SCALE GENOMIC DNA]</scope>
    <source>
        <strain evidence="2 3">D1-19</strain>
    </source>
</reference>
<sequence length="201" mass="21827">MIQRTALLLALALPLPAQADPLTPADGARQPIAAISGDWNRDEALDAALLYPGPDGLADLVVMLNDQVTGLQPVLTLPGVVFAGPMAGQAPAFEPRSDTSFAIRSEQTGVGRTPWHQWLTLAWRDGGFVVAGYDYSFYDRLDLSHYGECSVNLLTGAYTLTLGPGEEAAEVRRQGRTEERGFPLADLREGWQARVCDDLFR</sequence>
<dbReference type="OrthoDB" id="9804182at2"/>
<dbReference type="RefSeq" id="WP_107750476.1">
    <property type="nucleotide sequence ID" value="NZ_QBKF01000002.1"/>
</dbReference>
<organism evidence="2 3">
    <name type="scientific">Pararhodobacter aggregans</name>
    <dbReference type="NCBI Taxonomy" id="404875"/>
    <lineage>
        <taxon>Bacteria</taxon>
        <taxon>Pseudomonadati</taxon>
        <taxon>Pseudomonadota</taxon>
        <taxon>Alphaproteobacteria</taxon>
        <taxon>Rhodobacterales</taxon>
        <taxon>Paracoccaceae</taxon>
        <taxon>Pararhodobacter</taxon>
    </lineage>
</organism>
<dbReference type="EMBL" id="QDDR01000002">
    <property type="protein sequence ID" value="PVE48636.1"/>
    <property type="molecule type" value="Genomic_DNA"/>
</dbReference>
<dbReference type="Proteomes" id="UP000244810">
    <property type="component" value="Unassembled WGS sequence"/>
</dbReference>
<proteinExistence type="predicted"/>
<dbReference type="AlphaFoldDB" id="A0A2T7UVM4"/>
<accession>A0A2T7UVM4</accession>
<keyword evidence="3" id="KW-1185">Reference proteome</keyword>
<gene>
    <name evidence="2" type="ORF">DDE23_06170</name>
</gene>
<evidence type="ECO:0000313" key="2">
    <source>
        <dbReference type="EMBL" id="PVE48636.1"/>
    </source>
</evidence>
<comment type="caution">
    <text evidence="2">The sequence shown here is derived from an EMBL/GenBank/DDBJ whole genome shotgun (WGS) entry which is preliminary data.</text>
</comment>
<protein>
    <submittedName>
        <fullName evidence="2">Uncharacterized protein</fullName>
    </submittedName>
</protein>
<name>A0A2T7UVM4_9RHOB</name>
<evidence type="ECO:0000256" key="1">
    <source>
        <dbReference type="SAM" id="SignalP"/>
    </source>
</evidence>